<dbReference type="EMBL" id="BJYZ01000010">
    <property type="protein sequence ID" value="GEO38402.1"/>
    <property type="molecule type" value="Genomic_DNA"/>
</dbReference>
<dbReference type="PANTHER" id="PTHR43179:SF7">
    <property type="entry name" value="RHAMNOSYLTRANSFERASE WBBL"/>
    <property type="match status" value="1"/>
</dbReference>
<dbReference type="Proteomes" id="UP000321523">
    <property type="component" value="Unassembled WGS sequence"/>
</dbReference>
<organism evidence="2 3">
    <name type="scientific">Skermanella aerolata</name>
    <dbReference type="NCBI Taxonomy" id="393310"/>
    <lineage>
        <taxon>Bacteria</taxon>
        <taxon>Pseudomonadati</taxon>
        <taxon>Pseudomonadota</taxon>
        <taxon>Alphaproteobacteria</taxon>
        <taxon>Rhodospirillales</taxon>
        <taxon>Azospirillaceae</taxon>
        <taxon>Skermanella</taxon>
    </lineage>
</organism>
<keyword evidence="3" id="KW-1185">Reference proteome</keyword>
<protein>
    <recommendedName>
        <fullName evidence="1">Glycosyltransferase 2-like domain-containing protein</fullName>
    </recommendedName>
</protein>
<dbReference type="CDD" id="cd04184">
    <property type="entry name" value="GT2_RfbC_Mx_like"/>
    <property type="match status" value="1"/>
</dbReference>
<gene>
    <name evidence="2" type="ORF">SAE02_25500</name>
</gene>
<dbReference type="PANTHER" id="PTHR43179">
    <property type="entry name" value="RHAMNOSYLTRANSFERASE WBBL"/>
    <property type="match status" value="1"/>
</dbReference>
<feature type="domain" description="Glycosyltransferase 2-like" evidence="1">
    <location>
        <begin position="332"/>
        <end position="453"/>
    </location>
</feature>
<dbReference type="Gene3D" id="3.90.550.10">
    <property type="entry name" value="Spore Coat Polysaccharide Biosynthesis Protein SpsA, Chain A"/>
    <property type="match status" value="2"/>
</dbReference>
<evidence type="ECO:0000313" key="3">
    <source>
        <dbReference type="Proteomes" id="UP000321523"/>
    </source>
</evidence>
<comment type="caution">
    <text evidence="2">The sequence shown here is derived from an EMBL/GenBank/DDBJ whole genome shotgun (WGS) entry which is preliminary data.</text>
</comment>
<reference evidence="2 3" key="1">
    <citation type="submission" date="2019-07" db="EMBL/GenBank/DDBJ databases">
        <title>Whole genome shotgun sequence of Skermanella aerolata NBRC 106429.</title>
        <authorList>
            <person name="Hosoyama A."/>
            <person name="Uohara A."/>
            <person name="Ohji S."/>
            <person name="Ichikawa N."/>
        </authorList>
    </citation>
    <scope>NUCLEOTIDE SEQUENCE [LARGE SCALE GENOMIC DNA]</scope>
    <source>
        <strain evidence="2 3">NBRC 106429</strain>
    </source>
</reference>
<accession>A0A512DPJ9</accession>
<dbReference type="AlphaFoldDB" id="A0A512DPJ9"/>
<name>A0A512DPJ9_9PROT</name>
<feature type="domain" description="Glycosyltransferase 2-like" evidence="1">
    <location>
        <begin position="74"/>
        <end position="217"/>
    </location>
</feature>
<evidence type="ECO:0000259" key="1">
    <source>
        <dbReference type="Pfam" id="PF00535"/>
    </source>
</evidence>
<sequence length="613" mass="69379">MELLERSPHGAFKTLGGVWRRGLAAVWDEVFTYNNSRKHDRYSYWLEGPGGLNKSDLQKIKTHVEQLEYKPLISIIMPTYNTQPEFLKAAIDSVLAQIYPHWELCIADDASTKSNIKAILTRYQERDKRIKIVFRPINGHISAASNSALELATGDFTALMDHDDVISVHALYMIAAELNAHMDADLIYSDEDKIDERGWRYDPHFKSDWNFEMFCSMNMVNHLGVFRTSLIREIGGFREGYEGSQDYDLALRVIARTPPERIRHIPFILYHWRVFESSGSYSTDFLDKAVDSSRRALVDYFESIGEEVEVTGGFLGYNRVIRPLPSPAPLVSLLIPTRDRVDLLRGCVDGILNRTDYPKIEVLILDNESVEPKTHDYFKSLAGDERVRIVKFTGPFNFSAINNFGVQQARGSIIGFINNDIEVIGSGWLREMVVHAIRPNVGAVGAKLRYADDTLQHGGVIVGLGGVAGHSHKHLGGTEPGYCCRIQIPQYLSAVTAACLVMRRSCFIKVGGFNEKNLAVAFNDVDLCLRVREAGFDIVWTPFAELYHLESASRGTDMAPEKAERFARELMYMRTRWSEVLDNDPYYSPNLTLDSEDFALGFPSRAKKPWLKG</sequence>
<proteinExistence type="predicted"/>
<dbReference type="InterPro" id="IPR001173">
    <property type="entry name" value="Glyco_trans_2-like"/>
</dbReference>
<evidence type="ECO:0000313" key="2">
    <source>
        <dbReference type="EMBL" id="GEO38402.1"/>
    </source>
</evidence>
<dbReference type="InterPro" id="IPR029044">
    <property type="entry name" value="Nucleotide-diphossugar_trans"/>
</dbReference>
<dbReference type="SUPFAM" id="SSF53448">
    <property type="entry name" value="Nucleotide-diphospho-sugar transferases"/>
    <property type="match status" value="2"/>
</dbReference>
<dbReference type="Pfam" id="PF00535">
    <property type="entry name" value="Glycos_transf_2"/>
    <property type="match status" value="2"/>
</dbReference>